<evidence type="ECO:0000313" key="2">
    <source>
        <dbReference type="Proteomes" id="UP001606099"/>
    </source>
</evidence>
<organism evidence="1 2">
    <name type="scientific">Roseateles rivi</name>
    <dbReference type="NCBI Taxonomy" id="3299028"/>
    <lineage>
        <taxon>Bacteria</taxon>
        <taxon>Pseudomonadati</taxon>
        <taxon>Pseudomonadota</taxon>
        <taxon>Betaproteobacteria</taxon>
        <taxon>Burkholderiales</taxon>
        <taxon>Sphaerotilaceae</taxon>
        <taxon>Roseateles</taxon>
    </lineage>
</organism>
<dbReference type="Proteomes" id="UP001606099">
    <property type="component" value="Unassembled WGS sequence"/>
</dbReference>
<proteinExistence type="predicted"/>
<protein>
    <submittedName>
        <fullName evidence="1">Uncharacterized protein</fullName>
    </submittedName>
</protein>
<name>A0ABW7FYS5_9BURK</name>
<comment type="caution">
    <text evidence="1">The sequence shown here is derived from an EMBL/GenBank/DDBJ whole genome shotgun (WGS) entry which is preliminary data.</text>
</comment>
<gene>
    <name evidence="1" type="ORF">ACG0Z6_14835</name>
</gene>
<keyword evidence="2" id="KW-1185">Reference proteome</keyword>
<sequence length="65" mass="7120">MPRTPPHEAELLRIVSSSAGFMSALRDLELAYFEPTHSATDETALQQAPLNAYLQTAQRHTPALG</sequence>
<evidence type="ECO:0000313" key="1">
    <source>
        <dbReference type="EMBL" id="MFG6449501.1"/>
    </source>
</evidence>
<dbReference type="EMBL" id="JBIGHZ010000005">
    <property type="protein sequence ID" value="MFG6449501.1"/>
    <property type="molecule type" value="Genomic_DNA"/>
</dbReference>
<accession>A0ABW7FYS5</accession>
<dbReference type="RefSeq" id="WP_394462742.1">
    <property type="nucleotide sequence ID" value="NZ_JBIGHZ010000005.1"/>
</dbReference>
<reference evidence="1 2" key="1">
    <citation type="submission" date="2024-08" db="EMBL/GenBank/DDBJ databases">
        <authorList>
            <person name="Lu H."/>
        </authorList>
    </citation>
    <scope>NUCLEOTIDE SEQUENCE [LARGE SCALE GENOMIC DNA]</scope>
    <source>
        <strain evidence="1 2">BYS180W</strain>
    </source>
</reference>